<name>A0AA38RJ24_9PEZI</name>
<dbReference type="Gene3D" id="2.120.10.80">
    <property type="entry name" value="Kelch-type beta propeller"/>
    <property type="match status" value="1"/>
</dbReference>
<evidence type="ECO:0000256" key="1">
    <source>
        <dbReference type="ARBA" id="ARBA00022441"/>
    </source>
</evidence>
<feature type="region of interest" description="Disordered" evidence="3">
    <location>
        <begin position="659"/>
        <end position="693"/>
    </location>
</feature>
<gene>
    <name evidence="5" type="ORF">NKR23_g8275</name>
</gene>
<reference evidence="5" key="1">
    <citation type="submission" date="2022-07" db="EMBL/GenBank/DDBJ databases">
        <title>Fungi with potential for degradation of polypropylene.</title>
        <authorList>
            <person name="Gostincar C."/>
        </authorList>
    </citation>
    <scope>NUCLEOTIDE SEQUENCE</scope>
    <source>
        <strain evidence="5">EXF-13308</strain>
    </source>
</reference>
<dbReference type="EMBL" id="JANBVO010000028">
    <property type="protein sequence ID" value="KAJ9138865.1"/>
    <property type="molecule type" value="Genomic_DNA"/>
</dbReference>
<dbReference type="PANTHER" id="PTHR46228">
    <property type="entry name" value="KELCH DOMAIN-CONTAINING PROTEIN"/>
    <property type="match status" value="1"/>
</dbReference>
<keyword evidence="4" id="KW-0472">Membrane</keyword>
<dbReference type="InterPro" id="IPR015915">
    <property type="entry name" value="Kelch-typ_b-propeller"/>
</dbReference>
<feature type="compositionally biased region" description="Acidic residues" evidence="3">
    <location>
        <begin position="796"/>
        <end position="806"/>
    </location>
</feature>
<dbReference type="Proteomes" id="UP001174694">
    <property type="component" value="Unassembled WGS sequence"/>
</dbReference>
<keyword evidence="2" id="KW-0677">Repeat</keyword>
<keyword evidence="4" id="KW-1133">Transmembrane helix</keyword>
<evidence type="ECO:0000256" key="4">
    <source>
        <dbReference type="SAM" id="Phobius"/>
    </source>
</evidence>
<evidence type="ECO:0000256" key="3">
    <source>
        <dbReference type="SAM" id="MobiDB-lite"/>
    </source>
</evidence>
<dbReference type="AlphaFoldDB" id="A0AA38RJ24"/>
<keyword evidence="1" id="KW-0880">Kelch repeat</keyword>
<organism evidence="5 6">
    <name type="scientific">Pleurostoma richardsiae</name>
    <dbReference type="NCBI Taxonomy" id="41990"/>
    <lineage>
        <taxon>Eukaryota</taxon>
        <taxon>Fungi</taxon>
        <taxon>Dikarya</taxon>
        <taxon>Ascomycota</taxon>
        <taxon>Pezizomycotina</taxon>
        <taxon>Sordariomycetes</taxon>
        <taxon>Sordariomycetidae</taxon>
        <taxon>Calosphaeriales</taxon>
        <taxon>Pleurostomataceae</taxon>
        <taxon>Pleurostoma</taxon>
    </lineage>
</organism>
<protein>
    <submittedName>
        <fullName evidence="5">RING finger protein B</fullName>
    </submittedName>
</protein>
<feature type="compositionally biased region" description="Low complexity" evidence="3">
    <location>
        <begin position="672"/>
        <end position="693"/>
    </location>
</feature>
<feature type="region of interest" description="Disordered" evidence="3">
    <location>
        <begin position="708"/>
        <end position="871"/>
    </location>
</feature>
<evidence type="ECO:0000313" key="6">
    <source>
        <dbReference type="Proteomes" id="UP001174694"/>
    </source>
</evidence>
<sequence length="871" mass="92173">MATGSIVDQLRLALPALICFIPFVMGQWRWTSDQVNTTMCYWEQLRAAIVNDTVYLDGGRLWWLPGLADGQYDAVVDDQNPRGIVYALNFSVPFNTTQNATALLGAQELSKAPDAGAANNWGPDYYDGAMLANNHEFFLYGGLLRDTDAFSTPHEDDVTEYMQSQYGVQKDGFSPSFAQARLPSGLTRYLAYGGAANAPSENKAWYFSGMHAPGWGEIFTVGFNESLTAINVSNTLITLDMAVQLQENWTNATLPSPISGRANPELVWVPIGEQGILVALGGVVFPEFVNSIHKSDNETASTQESPKFMSTIDIYDVASKTWFQQPTTGGPGQLTRFCAVMSPAQDYSSFNIYLYGGYDGLHLSDPTAFNDDVWVLSLPSFTWTKVSSGTSKHARAGHKCVMPYPDLMMVFGGYAALEGAAPTCIDIIQLFNLSSTSWQTEYDPAVWANYSVPGAVFNKIGGTATGGATLTTPSSTTWAATALGQVFATPYPVSKLNSWRTYSPATTTNATNPDYTATPKHSGSGVPSFLAPLLGTILGLIFVTSVVVAFLLWRRRKYLKSRGDRSEAGTDDTGNRILAWMRGQPAVPKDPTITTSEDLPPTPATEMEQAAGRGQHPAFVHEMAGTPIAELADTSSRGAAELSDTGLSHVDVMNHHTHFAANARPPNDPSTSVYSSVSQPDRSSSVSQSDHASSVMRSANAYAAYARSQALSGDPRPDSPALGPAAAGPATAAAAEPTAARGESGVSDVSDRDRAHLRNISDPSTVSSMTSPTAGPRVVSGMSAAGGGAGGPIIEEGGEAQGEEGEGGGVTSTAVSPPTAEFRDGEDYLEAGSRSPGSAVVSPGSTVASPGSPLRRSVFHESRDDLGGSGS</sequence>
<proteinExistence type="predicted"/>
<keyword evidence="4" id="KW-0812">Transmembrane</keyword>
<evidence type="ECO:0000256" key="2">
    <source>
        <dbReference type="ARBA" id="ARBA00022737"/>
    </source>
</evidence>
<feature type="region of interest" description="Disordered" evidence="3">
    <location>
        <begin position="586"/>
        <end position="610"/>
    </location>
</feature>
<dbReference type="SUPFAM" id="SSF117281">
    <property type="entry name" value="Kelch motif"/>
    <property type="match status" value="1"/>
</dbReference>
<feature type="compositionally biased region" description="Polar residues" evidence="3">
    <location>
        <begin position="761"/>
        <end position="773"/>
    </location>
</feature>
<feature type="compositionally biased region" description="Low complexity" evidence="3">
    <location>
        <begin position="720"/>
        <end position="740"/>
    </location>
</feature>
<accession>A0AA38RJ24</accession>
<feature type="transmembrane region" description="Helical" evidence="4">
    <location>
        <begin position="529"/>
        <end position="553"/>
    </location>
</feature>
<feature type="compositionally biased region" description="Basic and acidic residues" evidence="3">
    <location>
        <begin position="858"/>
        <end position="871"/>
    </location>
</feature>
<dbReference type="PANTHER" id="PTHR46228:SF2">
    <property type="entry name" value="KELCH REPEAT PROTEIN (AFU_ORTHOLOGUE AFUA_4G14350)"/>
    <property type="match status" value="1"/>
</dbReference>
<keyword evidence="6" id="KW-1185">Reference proteome</keyword>
<evidence type="ECO:0000313" key="5">
    <source>
        <dbReference type="EMBL" id="KAJ9138865.1"/>
    </source>
</evidence>
<comment type="caution">
    <text evidence="5">The sequence shown here is derived from an EMBL/GenBank/DDBJ whole genome shotgun (WGS) entry which is preliminary data.</text>
</comment>